<accession>A0A919BPX3</accession>
<sequence>MKLKLIEILILLLMALALQARVSAIEIQTHSLLSQKASSTLNFKVALPSGFNNKKAYPVLYTTAGGSRFDSFVHQVNWLSHVTMGPLPQFIIVNVPQVTVESDMHPKYMAASGIANTLQLAVLEHEILPFIEAHFKTEDFRLLEGYSSNGNFVFYTYLTRNTLFDGYFVHSPALELDQSGLITQSNNSHLLTKNAKPMYLSLGPFVNNRALFQTIQANLSKVKSARFEDLSQHNFLSVATVSLNASIEWFFADLSPDLALFTAQGLPSVKAYYQELELKYKKPIDASTSLIDLSFYYAQHGQAQQALDVIDVVIKGQPNSVFYLTRKALILKTLGQIVQSKDAFEQAKIVAFKNQDQDALSFINGELAKL</sequence>
<organism evidence="1 2">
    <name type="scientific">Thalassotalea marina</name>
    <dbReference type="NCBI Taxonomy" id="1673741"/>
    <lineage>
        <taxon>Bacteria</taxon>
        <taxon>Pseudomonadati</taxon>
        <taxon>Pseudomonadota</taxon>
        <taxon>Gammaproteobacteria</taxon>
        <taxon>Alteromonadales</taxon>
        <taxon>Colwelliaceae</taxon>
        <taxon>Thalassotalea</taxon>
    </lineage>
</organism>
<dbReference type="Pfam" id="PF00756">
    <property type="entry name" value="Esterase"/>
    <property type="match status" value="1"/>
</dbReference>
<gene>
    <name evidence="1" type="ORF">GCM10017161_35380</name>
</gene>
<keyword evidence="2" id="KW-1185">Reference proteome</keyword>
<dbReference type="SUPFAM" id="SSF53474">
    <property type="entry name" value="alpha/beta-Hydrolases"/>
    <property type="match status" value="1"/>
</dbReference>
<proteinExistence type="predicted"/>
<dbReference type="InterPro" id="IPR000801">
    <property type="entry name" value="Esterase-like"/>
</dbReference>
<dbReference type="AlphaFoldDB" id="A0A919BPX3"/>
<name>A0A919BPX3_9GAMM</name>
<comment type="caution">
    <text evidence="1">The sequence shown here is derived from an EMBL/GenBank/DDBJ whole genome shotgun (WGS) entry which is preliminary data.</text>
</comment>
<dbReference type="InterPro" id="IPR011990">
    <property type="entry name" value="TPR-like_helical_dom_sf"/>
</dbReference>
<dbReference type="InterPro" id="IPR029058">
    <property type="entry name" value="AB_hydrolase_fold"/>
</dbReference>
<dbReference type="Proteomes" id="UP000623842">
    <property type="component" value="Unassembled WGS sequence"/>
</dbReference>
<evidence type="ECO:0000313" key="1">
    <source>
        <dbReference type="EMBL" id="GHG03160.1"/>
    </source>
</evidence>
<reference evidence="1" key="1">
    <citation type="journal article" date="2014" name="Int. J. Syst. Evol. Microbiol.">
        <title>Complete genome sequence of Corynebacterium casei LMG S-19264T (=DSM 44701T), isolated from a smear-ripened cheese.</title>
        <authorList>
            <consortium name="US DOE Joint Genome Institute (JGI-PGF)"/>
            <person name="Walter F."/>
            <person name="Albersmeier A."/>
            <person name="Kalinowski J."/>
            <person name="Ruckert C."/>
        </authorList>
    </citation>
    <scope>NUCLEOTIDE SEQUENCE</scope>
    <source>
        <strain evidence="1">KCTC 42731</strain>
    </source>
</reference>
<reference evidence="1" key="2">
    <citation type="submission" date="2020-09" db="EMBL/GenBank/DDBJ databases">
        <authorList>
            <person name="Sun Q."/>
            <person name="Kim S."/>
        </authorList>
    </citation>
    <scope>NUCLEOTIDE SEQUENCE</scope>
    <source>
        <strain evidence="1">KCTC 42731</strain>
    </source>
</reference>
<dbReference type="InterPro" id="IPR050583">
    <property type="entry name" value="Mycobacterial_A85_antigen"/>
</dbReference>
<dbReference type="EMBL" id="BNCK01000009">
    <property type="protein sequence ID" value="GHG03160.1"/>
    <property type="molecule type" value="Genomic_DNA"/>
</dbReference>
<dbReference type="PANTHER" id="PTHR48098">
    <property type="entry name" value="ENTEROCHELIN ESTERASE-RELATED"/>
    <property type="match status" value="1"/>
</dbReference>
<dbReference type="Gene3D" id="3.40.50.1820">
    <property type="entry name" value="alpha/beta hydrolase"/>
    <property type="match status" value="1"/>
</dbReference>
<evidence type="ECO:0008006" key="3">
    <source>
        <dbReference type="Google" id="ProtNLM"/>
    </source>
</evidence>
<evidence type="ECO:0000313" key="2">
    <source>
        <dbReference type="Proteomes" id="UP000623842"/>
    </source>
</evidence>
<dbReference type="SUPFAM" id="SSF48452">
    <property type="entry name" value="TPR-like"/>
    <property type="match status" value="1"/>
</dbReference>
<protein>
    <recommendedName>
        <fullName evidence="3">Esterase</fullName>
    </recommendedName>
</protein>
<dbReference type="PANTHER" id="PTHR48098:SF6">
    <property type="entry name" value="FERRI-BACILLIBACTIN ESTERASE BESA"/>
    <property type="match status" value="1"/>
</dbReference>